<dbReference type="GO" id="GO:0003677">
    <property type="term" value="F:DNA binding"/>
    <property type="evidence" value="ECO:0007669"/>
    <property type="project" value="InterPro"/>
</dbReference>
<keyword evidence="5" id="KW-1185">Reference proteome</keyword>
<dbReference type="PANTHER" id="PTHR43788">
    <property type="entry name" value="DNA2/NAM7 HELICASE FAMILY MEMBER"/>
    <property type="match status" value="1"/>
</dbReference>
<protein>
    <submittedName>
        <fullName evidence="4">ATP-dependent RecD-like DNA helicase</fullName>
    </submittedName>
</protein>
<dbReference type="NCBIfam" id="TIGR01448">
    <property type="entry name" value="recD_rel"/>
    <property type="match status" value="1"/>
</dbReference>
<dbReference type="SMART" id="SM00278">
    <property type="entry name" value="HhH1"/>
    <property type="match status" value="3"/>
</dbReference>
<dbReference type="InterPro" id="IPR027785">
    <property type="entry name" value="UvrD-like_helicase_C"/>
</dbReference>
<dbReference type="AlphaFoldDB" id="A0AAU9ETD6"/>
<dbReference type="Pfam" id="PF18335">
    <property type="entry name" value="SH3_13"/>
    <property type="match status" value="1"/>
</dbReference>
<evidence type="ECO:0000313" key="4">
    <source>
        <dbReference type="EMBL" id="BEQ14980.1"/>
    </source>
</evidence>
<evidence type="ECO:0000259" key="3">
    <source>
        <dbReference type="SMART" id="SM00278"/>
    </source>
</evidence>
<dbReference type="InterPro" id="IPR003583">
    <property type="entry name" value="Hlx-hairpin-Hlx_DNA-bd_motif"/>
</dbReference>
<dbReference type="Proteomes" id="UP001366166">
    <property type="component" value="Chromosome"/>
</dbReference>
<sequence>MKAPSQVRLKGRVKRITFANPENGYTVAKVEIEGRLGLTTLVGRMPGLTEGQEVIISGKESTHPKFGPQIEVEECRMEQPSDAQGVQRYLASGLIKGVGPVLAERIVDTLGTGAVDIILEEPRRLAEVPGVGPKRAQVISEAVAAHGALRDLMVFLQTHGVSGSTALRIYRRYGAGALGVVQNKPHRLASDVRGIGFATADAIAARLGIAADHPERLQAGLLWILTKARDEGHVYLPYEELLERTAAELRVERALLGPAFARLHSEQEIVAEDTADGQRAVYLSGQHAMETLAARELARIARQEGLLTPERAAKAVEWVAGQLAVKPSPGQAAALTNLLEAGLGVLTGGPGTGKTTLVKAVITIARRMGLSIALAAPTGRAAKRLAQAGGREALTLHRLLEYSPKENRFLRGPDKPLEHGLIVVDESSMIDIWLGAHLAAAVGPTSRLLLVGDADQLPPVGPGLFFRQIMDSGAAKVARLTEIFRQDESGLIVANAHRILHGQMPRLPQGEGEGDFFFIEQKDPARAAEMIRDLVTQRLPRSFGLDPERDIQVLAPMHKGNLGCAHLNALLRQALNPRAAGRPGLAPGDRVMQVRNNYDLDVFNGDLGLALREDDEGLVVEMEHGPVSYAPADLDDLTLAYAITVHKSQGSEYPAVVIALAGEHYIMLNRPLLYTAVTRGKQLVVIVGQHKALKRAVEHAQPIHRYAALDTKIRKYLN</sequence>
<reference evidence="5" key="1">
    <citation type="journal article" date="2023" name="Arch. Microbiol.">
        <title>Desulfoferula mesophilus gen. nov. sp. nov., a mesophilic sulfate-reducing bacterium isolated from a brackish lake sediment.</title>
        <authorList>
            <person name="Watanabe T."/>
            <person name="Yabe T."/>
            <person name="Tsuji J.M."/>
            <person name="Fukui M."/>
        </authorList>
    </citation>
    <scope>NUCLEOTIDE SEQUENCE [LARGE SCALE GENOMIC DNA]</scope>
    <source>
        <strain evidence="5">12FAK</strain>
    </source>
</reference>
<dbReference type="RefSeq" id="WP_338598745.1">
    <property type="nucleotide sequence ID" value="NZ_AP028679.1"/>
</dbReference>
<evidence type="ECO:0000256" key="1">
    <source>
        <dbReference type="ARBA" id="ARBA00022741"/>
    </source>
</evidence>
<dbReference type="CDD" id="cd18809">
    <property type="entry name" value="SF1_C_RecD"/>
    <property type="match status" value="1"/>
</dbReference>
<dbReference type="InterPro" id="IPR029493">
    <property type="entry name" value="RecD2-like_HHH"/>
</dbReference>
<keyword evidence="1" id="KW-0547">Nucleotide-binding</keyword>
<feature type="domain" description="Helix-hairpin-helix DNA-binding motif class 1" evidence="3">
    <location>
        <begin position="88"/>
        <end position="109"/>
    </location>
</feature>
<dbReference type="InterPro" id="IPR006345">
    <property type="entry name" value="RecD2"/>
</dbReference>
<dbReference type="InterPro" id="IPR041451">
    <property type="entry name" value="RecD2_SH13"/>
</dbReference>
<dbReference type="Pfam" id="PF14520">
    <property type="entry name" value="HHH_5"/>
    <property type="match status" value="1"/>
</dbReference>
<dbReference type="Gene3D" id="2.30.30.940">
    <property type="match status" value="1"/>
</dbReference>
<dbReference type="SUPFAM" id="SSF52540">
    <property type="entry name" value="P-loop containing nucleoside triphosphate hydrolases"/>
    <property type="match status" value="1"/>
</dbReference>
<dbReference type="GO" id="GO:0043139">
    <property type="term" value="F:5'-3' DNA helicase activity"/>
    <property type="evidence" value="ECO:0007669"/>
    <property type="project" value="InterPro"/>
</dbReference>
<dbReference type="GO" id="GO:0005524">
    <property type="term" value="F:ATP binding"/>
    <property type="evidence" value="ECO:0007669"/>
    <property type="project" value="UniProtKB-KW"/>
</dbReference>
<dbReference type="PANTHER" id="PTHR43788:SF6">
    <property type="entry name" value="DNA HELICASE B"/>
    <property type="match status" value="1"/>
</dbReference>
<organism evidence="4 5">
    <name type="scientific">Desulfoferula mesophila</name>
    <dbReference type="NCBI Taxonomy" id="3058419"/>
    <lineage>
        <taxon>Bacteria</taxon>
        <taxon>Pseudomonadati</taxon>
        <taxon>Thermodesulfobacteriota</taxon>
        <taxon>Desulfarculia</taxon>
        <taxon>Desulfarculales</taxon>
        <taxon>Desulfarculaceae</taxon>
        <taxon>Desulfoferula</taxon>
    </lineage>
</organism>
<dbReference type="CDD" id="cd17933">
    <property type="entry name" value="DEXSc_RecD-like"/>
    <property type="match status" value="1"/>
</dbReference>
<dbReference type="InterPro" id="IPR010994">
    <property type="entry name" value="RuvA_2-like"/>
</dbReference>
<dbReference type="Pfam" id="PF14490">
    <property type="entry name" value="HHH_RecD2"/>
    <property type="match status" value="1"/>
</dbReference>
<dbReference type="InterPro" id="IPR027417">
    <property type="entry name" value="P-loop_NTPase"/>
</dbReference>
<keyword evidence="2" id="KW-0067">ATP-binding</keyword>
<dbReference type="GO" id="GO:0009338">
    <property type="term" value="C:exodeoxyribonuclease V complex"/>
    <property type="evidence" value="ECO:0007669"/>
    <property type="project" value="TreeGrafter"/>
</dbReference>
<dbReference type="KEGG" id="dmp:FAK_20460"/>
<evidence type="ECO:0000256" key="2">
    <source>
        <dbReference type="ARBA" id="ARBA00022840"/>
    </source>
</evidence>
<dbReference type="InterPro" id="IPR055446">
    <property type="entry name" value="RecD2_N_OB"/>
</dbReference>
<accession>A0AAU9ETD6</accession>
<dbReference type="Pfam" id="PF13538">
    <property type="entry name" value="UvrD_C_2"/>
    <property type="match status" value="1"/>
</dbReference>
<keyword evidence="4" id="KW-0347">Helicase</keyword>
<dbReference type="Gene3D" id="1.10.10.2220">
    <property type="match status" value="1"/>
</dbReference>
<feature type="domain" description="Helix-hairpin-helix DNA-binding motif class 1" evidence="3">
    <location>
        <begin position="123"/>
        <end position="142"/>
    </location>
</feature>
<proteinExistence type="inferred from homology"/>
<feature type="domain" description="Helix-hairpin-helix DNA-binding motif class 1" evidence="3">
    <location>
        <begin position="187"/>
        <end position="206"/>
    </location>
</feature>
<dbReference type="GO" id="GO:0017116">
    <property type="term" value="F:single-stranded DNA helicase activity"/>
    <property type="evidence" value="ECO:0007669"/>
    <property type="project" value="TreeGrafter"/>
</dbReference>
<dbReference type="GO" id="GO:0006281">
    <property type="term" value="P:DNA repair"/>
    <property type="evidence" value="ECO:0007669"/>
    <property type="project" value="InterPro"/>
</dbReference>
<dbReference type="InterPro" id="IPR050534">
    <property type="entry name" value="Coronavir_polyprotein_1ab"/>
</dbReference>
<name>A0AAU9ETD6_9BACT</name>
<dbReference type="GO" id="GO:0006310">
    <property type="term" value="P:DNA recombination"/>
    <property type="evidence" value="ECO:0007669"/>
    <property type="project" value="InterPro"/>
</dbReference>
<dbReference type="Pfam" id="PF13245">
    <property type="entry name" value="AAA_19"/>
    <property type="match status" value="1"/>
</dbReference>
<dbReference type="Gene3D" id="3.40.50.300">
    <property type="entry name" value="P-loop containing nucleotide triphosphate hydrolases"/>
    <property type="match status" value="2"/>
</dbReference>
<evidence type="ECO:0000313" key="5">
    <source>
        <dbReference type="Proteomes" id="UP001366166"/>
    </source>
</evidence>
<keyword evidence="4" id="KW-0378">Hydrolase</keyword>
<dbReference type="Gene3D" id="1.10.150.20">
    <property type="entry name" value="5' to 3' exonuclease, C-terminal subdomain"/>
    <property type="match status" value="1"/>
</dbReference>
<dbReference type="SUPFAM" id="SSF47781">
    <property type="entry name" value="RuvA domain 2-like"/>
    <property type="match status" value="1"/>
</dbReference>
<dbReference type="HAMAP" id="MF_01488">
    <property type="entry name" value="RecD2"/>
    <property type="match status" value="1"/>
</dbReference>
<dbReference type="Pfam" id="PF23139">
    <property type="entry name" value="OB_YrrC"/>
    <property type="match status" value="1"/>
</dbReference>
<dbReference type="EMBL" id="AP028679">
    <property type="protein sequence ID" value="BEQ14980.1"/>
    <property type="molecule type" value="Genomic_DNA"/>
</dbReference>
<gene>
    <name evidence="4" type="primary">recD2</name>
    <name evidence="4" type="ORF">FAK_20460</name>
</gene>